<name>A0ACC3MLT8_9PEZI</name>
<protein>
    <submittedName>
        <fullName evidence="1">Uncharacterized protein</fullName>
    </submittedName>
</protein>
<dbReference type="EMBL" id="JAUTXU010000218">
    <property type="protein sequence ID" value="KAK3697887.1"/>
    <property type="molecule type" value="Genomic_DNA"/>
</dbReference>
<organism evidence="1 2">
    <name type="scientific">Vermiconidia calcicola</name>
    <dbReference type="NCBI Taxonomy" id="1690605"/>
    <lineage>
        <taxon>Eukaryota</taxon>
        <taxon>Fungi</taxon>
        <taxon>Dikarya</taxon>
        <taxon>Ascomycota</taxon>
        <taxon>Pezizomycotina</taxon>
        <taxon>Dothideomycetes</taxon>
        <taxon>Dothideomycetidae</taxon>
        <taxon>Mycosphaerellales</taxon>
        <taxon>Extremaceae</taxon>
        <taxon>Vermiconidia</taxon>
    </lineage>
</organism>
<proteinExistence type="predicted"/>
<evidence type="ECO:0000313" key="2">
    <source>
        <dbReference type="Proteomes" id="UP001281147"/>
    </source>
</evidence>
<keyword evidence="2" id="KW-1185">Reference proteome</keyword>
<accession>A0ACC3MLT8</accession>
<gene>
    <name evidence="1" type="ORF">LTR37_017204</name>
</gene>
<comment type="caution">
    <text evidence="1">The sequence shown here is derived from an EMBL/GenBank/DDBJ whole genome shotgun (WGS) entry which is preliminary data.</text>
</comment>
<sequence>MVLHTILKPRKEHISAMVWTMPQQEAPEEASEASDSDGNNDNDRVQGDHYSENDPLCDEEQDEEPELYSSTKQPWPGLGLTVESMPSASASQPNTNFSFDDTFAQMS</sequence>
<dbReference type="Proteomes" id="UP001281147">
    <property type="component" value="Unassembled WGS sequence"/>
</dbReference>
<reference evidence="1" key="1">
    <citation type="submission" date="2023-07" db="EMBL/GenBank/DDBJ databases">
        <title>Black Yeasts Isolated from many extreme environments.</title>
        <authorList>
            <person name="Coleine C."/>
            <person name="Stajich J.E."/>
            <person name="Selbmann L."/>
        </authorList>
    </citation>
    <scope>NUCLEOTIDE SEQUENCE</scope>
    <source>
        <strain evidence="1">CCFEE 5714</strain>
    </source>
</reference>
<evidence type="ECO:0000313" key="1">
    <source>
        <dbReference type="EMBL" id="KAK3697887.1"/>
    </source>
</evidence>